<organism evidence="1 2">
    <name type="scientific">Eiseniibacteriota bacterium</name>
    <dbReference type="NCBI Taxonomy" id="2212470"/>
    <lineage>
        <taxon>Bacteria</taxon>
        <taxon>Candidatus Eiseniibacteriota</taxon>
    </lineage>
</organism>
<evidence type="ECO:0000313" key="1">
    <source>
        <dbReference type="EMBL" id="MCA9726064.1"/>
    </source>
</evidence>
<proteinExistence type="predicted"/>
<comment type="caution">
    <text evidence="1">The sequence shown here is derived from an EMBL/GenBank/DDBJ whole genome shotgun (WGS) entry which is preliminary data.</text>
</comment>
<gene>
    <name evidence="1" type="ORF">KC729_00165</name>
</gene>
<dbReference type="Proteomes" id="UP000697710">
    <property type="component" value="Unassembled WGS sequence"/>
</dbReference>
<protein>
    <submittedName>
        <fullName evidence="1">Uncharacterized protein</fullName>
    </submittedName>
</protein>
<reference evidence="1" key="2">
    <citation type="journal article" date="2021" name="Microbiome">
        <title>Successional dynamics and alternative stable states in a saline activated sludge microbial community over 9 years.</title>
        <authorList>
            <person name="Wang Y."/>
            <person name="Ye J."/>
            <person name="Ju F."/>
            <person name="Liu L."/>
            <person name="Boyd J.A."/>
            <person name="Deng Y."/>
            <person name="Parks D.H."/>
            <person name="Jiang X."/>
            <person name="Yin X."/>
            <person name="Woodcroft B.J."/>
            <person name="Tyson G.W."/>
            <person name="Hugenholtz P."/>
            <person name="Polz M.F."/>
            <person name="Zhang T."/>
        </authorList>
    </citation>
    <scope>NUCLEOTIDE SEQUENCE</scope>
    <source>
        <strain evidence="1">HKST-UBA01</strain>
    </source>
</reference>
<accession>A0A956LV62</accession>
<sequence length="102" mass="11652">MADPVLIDSALVAGALHFVTQLLRTLRDERERWKQKRNGGTPEDKIVRHLAGIRKGVRGMRKEQAKQTGQLLSEHQKTRAVNYETRENTVRILDRLPGRPSS</sequence>
<evidence type="ECO:0000313" key="2">
    <source>
        <dbReference type="Proteomes" id="UP000697710"/>
    </source>
</evidence>
<reference evidence="1" key="1">
    <citation type="submission" date="2020-04" db="EMBL/GenBank/DDBJ databases">
        <authorList>
            <person name="Zhang T."/>
        </authorList>
    </citation>
    <scope>NUCLEOTIDE SEQUENCE</scope>
    <source>
        <strain evidence="1">HKST-UBA01</strain>
    </source>
</reference>
<dbReference type="AlphaFoldDB" id="A0A956LV62"/>
<name>A0A956LV62_UNCEI</name>
<dbReference type="EMBL" id="JAGQHR010000001">
    <property type="protein sequence ID" value="MCA9726064.1"/>
    <property type="molecule type" value="Genomic_DNA"/>
</dbReference>